<reference evidence="1 2" key="1">
    <citation type="journal article" date="2013" name="Curr. Biol.">
        <title>The Genome of the Foraminiferan Reticulomyxa filosa.</title>
        <authorList>
            <person name="Glockner G."/>
            <person name="Hulsmann N."/>
            <person name="Schleicher M."/>
            <person name="Noegel A.A."/>
            <person name="Eichinger L."/>
            <person name="Gallinger C."/>
            <person name="Pawlowski J."/>
            <person name="Sierra R."/>
            <person name="Euteneuer U."/>
            <person name="Pillet L."/>
            <person name="Moustafa A."/>
            <person name="Platzer M."/>
            <person name="Groth M."/>
            <person name="Szafranski K."/>
            <person name="Schliwa M."/>
        </authorList>
    </citation>
    <scope>NUCLEOTIDE SEQUENCE [LARGE SCALE GENOMIC DNA]</scope>
</reference>
<comment type="caution">
    <text evidence="1">The sequence shown here is derived from an EMBL/GenBank/DDBJ whole genome shotgun (WGS) entry which is preliminary data.</text>
</comment>
<gene>
    <name evidence="1" type="ORF">RFI_17631</name>
</gene>
<dbReference type="EMBL" id="ASPP01013484">
    <property type="protein sequence ID" value="ETO19598.1"/>
    <property type="molecule type" value="Genomic_DNA"/>
</dbReference>
<sequence>NSNTEGLLYNTNQTVLDPRIMSFPNTVTTIQPSFTQFASLPPGPYLAPPAMYGKTLEVLAAVSPNFAPFGKPSPSPAMLSPPNLPNNVCYIYKYIYSGLAGLSPPNPNPINQSASNMLLQLSGLNQFANGNTNPSFTGNVGAQATNFANLTAFVPPSSITALQQLSPTWGATLQNLNSVASIPSVHNTFSTTGTNALSSSVHVSKTNTNTNGNNNSILMKICHST</sequence>
<protein>
    <submittedName>
        <fullName evidence="1">Uncharacterized protein</fullName>
    </submittedName>
</protein>
<keyword evidence="2" id="KW-1185">Reference proteome</keyword>
<dbReference type="Proteomes" id="UP000023152">
    <property type="component" value="Unassembled WGS sequence"/>
</dbReference>
<proteinExistence type="predicted"/>
<feature type="non-terminal residue" evidence="1">
    <location>
        <position position="1"/>
    </location>
</feature>
<evidence type="ECO:0000313" key="2">
    <source>
        <dbReference type="Proteomes" id="UP000023152"/>
    </source>
</evidence>
<dbReference type="AlphaFoldDB" id="X6N106"/>
<accession>X6N106</accession>
<evidence type="ECO:0000313" key="1">
    <source>
        <dbReference type="EMBL" id="ETO19598.1"/>
    </source>
</evidence>
<organism evidence="1 2">
    <name type="scientific">Reticulomyxa filosa</name>
    <dbReference type="NCBI Taxonomy" id="46433"/>
    <lineage>
        <taxon>Eukaryota</taxon>
        <taxon>Sar</taxon>
        <taxon>Rhizaria</taxon>
        <taxon>Retaria</taxon>
        <taxon>Foraminifera</taxon>
        <taxon>Monothalamids</taxon>
        <taxon>Reticulomyxidae</taxon>
        <taxon>Reticulomyxa</taxon>
    </lineage>
</organism>
<name>X6N106_RETFI</name>